<evidence type="ECO:0000313" key="3">
    <source>
        <dbReference type="Proteomes" id="UP000191522"/>
    </source>
</evidence>
<proteinExistence type="predicted"/>
<comment type="caution">
    <text evidence="2">The sequence shown here is derived from an EMBL/GenBank/DDBJ whole genome shotgun (WGS) entry which is preliminary data.</text>
</comment>
<dbReference type="EMBL" id="MDYL01000018">
    <property type="protein sequence ID" value="OQD72863.1"/>
    <property type="molecule type" value="Genomic_DNA"/>
</dbReference>
<sequence>MDSQSLLQYLSIALPEIPVQGTIPSRNTLNPCYSEEDVTQVIDWPEFNYGTVIQRYGGILNSKQIARDPFSSPPAAIRDTAAHFRGRCAPLLYPRVRRALRAGFEELAPQLEQLSLVPVTFDAGNSPAYFNQFGPDTTFIESTYGNSKNRAPGVMKVSLKWRSDYRHSQNPTFQEEYREVLSEVNFYMGQNNVRYGFVLTNTELVAIKRLERNGYLAVSAAIPWIAGGLGQLTVLMGLWYLGMLAAEKPNWSLSSSCDR</sequence>
<keyword evidence="1" id="KW-0812">Transmembrane</keyword>
<dbReference type="STRING" id="69771.A0A1V6P7L2"/>
<evidence type="ECO:0000256" key="1">
    <source>
        <dbReference type="SAM" id="Phobius"/>
    </source>
</evidence>
<protein>
    <submittedName>
        <fullName evidence="2">Uncharacterized protein</fullName>
    </submittedName>
</protein>
<gene>
    <name evidence="2" type="ORF">PENDEC_c018G03966</name>
</gene>
<accession>A0A1V6P7L2</accession>
<feature type="transmembrane region" description="Helical" evidence="1">
    <location>
        <begin position="215"/>
        <end position="241"/>
    </location>
</feature>
<name>A0A1V6P7L2_PENDC</name>
<keyword evidence="1" id="KW-0472">Membrane</keyword>
<evidence type="ECO:0000313" key="2">
    <source>
        <dbReference type="EMBL" id="OQD72863.1"/>
    </source>
</evidence>
<keyword evidence="3" id="KW-1185">Reference proteome</keyword>
<keyword evidence="1" id="KW-1133">Transmembrane helix</keyword>
<organism evidence="2 3">
    <name type="scientific">Penicillium decumbens</name>
    <dbReference type="NCBI Taxonomy" id="69771"/>
    <lineage>
        <taxon>Eukaryota</taxon>
        <taxon>Fungi</taxon>
        <taxon>Dikarya</taxon>
        <taxon>Ascomycota</taxon>
        <taxon>Pezizomycotina</taxon>
        <taxon>Eurotiomycetes</taxon>
        <taxon>Eurotiomycetidae</taxon>
        <taxon>Eurotiales</taxon>
        <taxon>Aspergillaceae</taxon>
        <taxon>Penicillium</taxon>
    </lineage>
</organism>
<dbReference type="OMA" id="WKWQSSW"/>
<dbReference type="OrthoDB" id="4367324at2759"/>
<dbReference type="Proteomes" id="UP000191522">
    <property type="component" value="Unassembled WGS sequence"/>
</dbReference>
<reference evidence="3" key="1">
    <citation type="journal article" date="2017" name="Nat. Microbiol.">
        <title>Global analysis of biosynthetic gene clusters reveals vast potential of secondary metabolite production in Penicillium species.</title>
        <authorList>
            <person name="Nielsen J.C."/>
            <person name="Grijseels S."/>
            <person name="Prigent S."/>
            <person name="Ji B."/>
            <person name="Dainat J."/>
            <person name="Nielsen K.F."/>
            <person name="Frisvad J.C."/>
            <person name="Workman M."/>
            <person name="Nielsen J."/>
        </authorList>
    </citation>
    <scope>NUCLEOTIDE SEQUENCE [LARGE SCALE GENOMIC DNA]</scope>
    <source>
        <strain evidence="3">IBT 11843</strain>
    </source>
</reference>
<dbReference type="AlphaFoldDB" id="A0A1V6P7L2"/>